<keyword evidence="1" id="KW-0328">Glycosyltransferase</keyword>
<keyword evidence="2" id="KW-0808">Transferase</keyword>
<dbReference type="SUPFAM" id="SSF53448">
    <property type="entry name" value="Nucleotide-diphospho-sugar transferases"/>
    <property type="match status" value="1"/>
</dbReference>
<dbReference type="RefSeq" id="WP_146530618.1">
    <property type="nucleotide sequence ID" value="NZ_SJPV01000014.1"/>
</dbReference>
<dbReference type="InterPro" id="IPR002495">
    <property type="entry name" value="Glyco_trans_8"/>
</dbReference>
<keyword evidence="3" id="KW-0479">Metal-binding</keyword>
<keyword evidence="5" id="KW-1185">Reference proteome</keyword>
<gene>
    <name evidence="4" type="primary">gspA_4</name>
    <name evidence="4" type="ORF">Poly41_58620</name>
</gene>
<dbReference type="PANTHER" id="PTHR13778">
    <property type="entry name" value="GLYCOSYLTRANSFERASE 8 DOMAIN-CONTAINING PROTEIN"/>
    <property type="match status" value="1"/>
</dbReference>
<evidence type="ECO:0000256" key="1">
    <source>
        <dbReference type="ARBA" id="ARBA00022676"/>
    </source>
</evidence>
<organism evidence="4 5">
    <name type="scientific">Novipirellula artificiosorum</name>
    <dbReference type="NCBI Taxonomy" id="2528016"/>
    <lineage>
        <taxon>Bacteria</taxon>
        <taxon>Pseudomonadati</taxon>
        <taxon>Planctomycetota</taxon>
        <taxon>Planctomycetia</taxon>
        <taxon>Pirellulales</taxon>
        <taxon>Pirellulaceae</taxon>
        <taxon>Novipirellula</taxon>
    </lineage>
</organism>
<dbReference type="GO" id="GO:0016757">
    <property type="term" value="F:glycosyltransferase activity"/>
    <property type="evidence" value="ECO:0007669"/>
    <property type="project" value="UniProtKB-KW"/>
</dbReference>
<evidence type="ECO:0000313" key="4">
    <source>
        <dbReference type="EMBL" id="TWU31974.1"/>
    </source>
</evidence>
<evidence type="ECO:0000256" key="3">
    <source>
        <dbReference type="ARBA" id="ARBA00022723"/>
    </source>
</evidence>
<dbReference type="InterPro" id="IPR050748">
    <property type="entry name" value="Glycosyltrans_8_dom-fam"/>
</dbReference>
<sequence length="352" mass="40378">MKESAQTGAGIPSPESRPSQRIDVVCAADDAYVMPLAVTLKSACRHLGSGKRIRLFLLAGEICDENWSRLQQTLVDEPIEIHTIKPDLDVVSDLSISHHISHTAYFRLLAAELVPCKVEKAIYLDADLFVKEDLARLWDLPIEQHDCLATADIACPFVDARVGCANYRLANPYMAALRPIRNYRELDLDGASEYFNSGVMVLNLHQWRKENVAERLLKILRDNREHVWCWDQYALNVLFHGNWGRFEPRWNQGAHVFEYPSEAHAPIDPQQWTDMRTNPAIVHFTTEFKPWQTSSNHPRSEVFFEGLAATAWKNWCLPETASSFKQWFNRRMIDMIKRSTITFRKLASVGSP</sequence>
<name>A0A5C6D7Z1_9BACT</name>
<dbReference type="OrthoDB" id="9798746at2"/>
<comment type="caution">
    <text evidence="4">The sequence shown here is derived from an EMBL/GenBank/DDBJ whole genome shotgun (WGS) entry which is preliminary data.</text>
</comment>
<dbReference type="InterPro" id="IPR029044">
    <property type="entry name" value="Nucleotide-diphossugar_trans"/>
</dbReference>
<dbReference type="EMBL" id="SJPV01000014">
    <property type="protein sequence ID" value="TWU31974.1"/>
    <property type="molecule type" value="Genomic_DNA"/>
</dbReference>
<dbReference type="Gene3D" id="3.90.550.10">
    <property type="entry name" value="Spore Coat Polysaccharide Biosynthesis Protein SpsA, Chain A"/>
    <property type="match status" value="1"/>
</dbReference>
<dbReference type="GO" id="GO:0046872">
    <property type="term" value="F:metal ion binding"/>
    <property type="evidence" value="ECO:0007669"/>
    <property type="project" value="UniProtKB-KW"/>
</dbReference>
<reference evidence="4 5" key="1">
    <citation type="submission" date="2019-02" db="EMBL/GenBank/DDBJ databases">
        <title>Deep-cultivation of Planctomycetes and their phenomic and genomic characterization uncovers novel biology.</title>
        <authorList>
            <person name="Wiegand S."/>
            <person name="Jogler M."/>
            <person name="Boedeker C."/>
            <person name="Pinto D."/>
            <person name="Vollmers J."/>
            <person name="Rivas-Marin E."/>
            <person name="Kohn T."/>
            <person name="Peeters S.H."/>
            <person name="Heuer A."/>
            <person name="Rast P."/>
            <person name="Oberbeckmann S."/>
            <person name="Bunk B."/>
            <person name="Jeske O."/>
            <person name="Meyerdierks A."/>
            <person name="Storesund J.E."/>
            <person name="Kallscheuer N."/>
            <person name="Luecker S."/>
            <person name="Lage O.M."/>
            <person name="Pohl T."/>
            <person name="Merkel B.J."/>
            <person name="Hornburger P."/>
            <person name="Mueller R.-W."/>
            <person name="Bruemmer F."/>
            <person name="Labrenz M."/>
            <person name="Spormann A.M."/>
            <person name="Op Den Camp H."/>
            <person name="Overmann J."/>
            <person name="Amann R."/>
            <person name="Jetten M.S.M."/>
            <person name="Mascher T."/>
            <person name="Medema M.H."/>
            <person name="Devos D.P."/>
            <person name="Kaster A.-K."/>
            <person name="Ovreas L."/>
            <person name="Rohde M."/>
            <person name="Galperin M.Y."/>
            <person name="Jogler C."/>
        </authorList>
    </citation>
    <scope>NUCLEOTIDE SEQUENCE [LARGE SCALE GENOMIC DNA]</scope>
    <source>
        <strain evidence="4 5">Poly41</strain>
    </source>
</reference>
<accession>A0A5C6D7Z1</accession>
<evidence type="ECO:0000313" key="5">
    <source>
        <dbReference type="Proteomes" id="UP000319143"/>
    </source>
</evidence>
<dbReference type="Proteomes" id="UP000319143">
    <property type="component" value="Unassembled WGS sequence"/>
</dbReference>
<protein>
    <submittedName>
        <fullName evidence="4">General stress protein A</fullName>
    </submittedName>
</protein>
<dbReference type="AlphaFoldDB" id="A0A5C6D7Z1"/>
<evidence type="ECO:0000256" key="2">
    <source>
        <dbReference type="ARBA" id="ARBA00022679"/>
    </source>
</evidence>
<dbReference type="CDD" id="cd04194">
    <property type="entry name" value="GT8_A4GalT_like"/>
    <property type="match status" value="1"/>
</dbReference>
<dbReference type="Pfam" id="PF01501">
    <property type="entry name" value="Glyco_transf_8"/>
    <property type="match status" value="1"/>
</dbReference>
<proteinExistence type="predicted"/>
<dbReference type="PANTHER" id="PTHR13778:SF47">
    <property type="entry name" value="LIPOPOLYSACCHARIDE 1,3-GALACTOSYLTRANSFERASE"/>
    <property type="match status" value="1"/>
</dbReference>